<dbReference type="InterPro" id="IPR035992">
    <property type="entry name" value="Ricin_B-like_lectins"/>
</dbReference>
<keyword evidence="1" id="KW-0812">Transmembrane</keyword>
<dbReference type="Gene3D" id="2.80.10.50">
    <property type="match status" value="1"/>
</dbReference>
<accession>K1VY35</accession>
<dbReference type="HOGENOM" id="CLU_1355513_0_0_1"/>
<feature type="transmembrane region" description="Helical" evidence="1">
    <location>
        <begin position="34"/>
        <end position="53"/>
    </location>
</feature>
<dbReference type="AlphaFoldDB" id="K1VY35"/>
<feature type="domain" description="Ricin B lectin" evidence="2">
    <location>
        <begin position="124"/>
        <end position="196"/>
    </location>
</feature>
<dbReference type="InParanoid" id="K1VY35"/>
<dbReference type="PROSITE" id="PS50231">
    <property type="entry name" value="RICIN_B_LECTIN"/>
    <property type="match status" value="1"/>
</dbReference>
<comment type="caution">
    <text evidence="3">The sequence shown here is derived from an EMBL/GenBank/DDBJ whole genome shotgun (WGS) entry which is preliminary data.</text>
</comment>
<dbReference type="Proteomes" id="UP000006757">
    <property type="component" value="Unassembled WGS sequence"/>
</dbReference>
<keyword evidence="1" id="KW-1133">Transmembrane helix</keyword>
<reference evidence="3 4" key="1">
    <citation type="journal article" date="2012" name="Eukaryot. Cell">
        <title>Genome sequence of the Trichosporon asahii environmental strain CBS 8904.</title>
        <authorList>
            <person name="Yang R.Y."/>
            <person name="Li H.T."/>
            <person name="Zhu H."/>
            <person name="Zhou G.P."/>
            <person name="Wang M."/>
            <person name="Wang L."/>
        </authorList>
    </citation>
    <scope>NUCLEOTIDE SEQUENCE [LARGE SCALE GENOMIC DNA]</scope>
    <source>
        <strain evidence="3 4">CBS 8904</strain>
    </source>
</reference>
<gene>
    <name evidence="3" type="ORF">A1Q2_00267</name>
</gene>
<keyword evidence="1" id="KW-0472">Membrane</keyword>
<dbReference type="CDD" id="cd00161">
    <property type="entry name" value="beta-trefoil_Ricin-like"/>
    <property type="match status" value="1"/>
</dbReference>
<organism evidence="3 4">
    <name type="scientific">Trichosporon asahii var. asahii (strain CBS 8904)</name>
    <name type="common">Yeast</name>
    <dbReference type="NCBI Taxonomy" id="1220162"/>
    <lineage>
        <taxon>Eukaryota</taxon>
        <taxon>Fungi</taxon>
        <taxon>Dikarya</taxon>
        <taxon>Basidiomycota</taxon>
        <taxon>Agaricomycotina</taxon>
        <taxon>Tremellomycetes</taxon>
        <taxon>Trichosporonales</taxon>
        <taxon>Trichosporonaceae</taxon>
        <taxon>Trichosporon</taxon>
    </lineage>
</organism>
<sequence>MKGDSQAPPTAALRAIVYCSPRHPNNRTASHVSLVKDMFALLTVLALLFLGAAKADYRLKWRHAPAGDSKRFIAGCDAQGQSGVGAPYSLVTNYHGCYKDFRGGQTVTDKLGPIYWGGFYHYLARCMDAGEEAALGARPTVQGCVDKKESQQWVIHSNGQVELGCSGFCLDVMDGGNQIQLWDCVAGNKNQEFDVVQVGGSG</sequence>
<name>K1VY35_TRIAC</name>
<keyword evidence="4" id="KW-1185">Reference proteome</keyword>
<evidence type="ECO:0000313" key="4">
    <source>
        <dbReference type="Proteomes" id="UP000006757"/>
    </source>
</evidence>
<dbReference type="Pfam" id="PF00652">
    <property type="entry name" value="Ricin_B_lectin"/>
    <property type="match status" value="1"/>
</dbReference>
<evidence type="ECO:0000259" key="2">
    <source>
        <dbReference type="Pfam" id="PF00652"/>
    </source>
</evidence>
<proteinExistence type="predicted"/>
<dbReference type="EMBL" id="AMBO01000091">
    <property type="protein sequence ID" value="EKD05506.1"/>
    <property type="molecule type" value="Genomic_DNA"/>
</dbReference>
<dbReference type="SUPFAM" id="SSF50370">
    <property type="entry name" value="Ricin B-like lectins"/>
    <property type="match status" value="1"/>
</dbReference>
<dbReference type="InterPro" id="IPR000772">
    <property type="entry name" value="Ricin_B_lectin"/>
</dbReference>
<protein>
    <submittedName>
        <fullName evidence="3">Carbohydrate-binding module family 13 protein/putative endo-1,3-beta-glucanase</fullName>
    </submittedName>
</protein>
<evidence type="ECO:0000256" key="1">
    <source>
        <dbReference type="SAM" id="Phobius"/>
    </source>
</evidence>
<evidence type="ECO:0000313" key="3">
    <source>
        <dbReference type="EMBL" id="EKD05506.1"/>
    </source>
</evidence>